<reference evidence="8 9" key="1">
    <citation type="submission" date="2019-05" db="EMBL/GenBank/DDBJ databases">
        <title>The compact genome of Giardia muris reveals important steps in the evolution of intestinal protozoan parasites.</title>
        <authorList>
            <person name="Xu F."/>
            <person name="Jimenez-Gonzalez A."/>
            <person name="Einarsson E."/>
            <person name="Astvaldsson A."/>
            <person name="Peirasmaki D."/>
            <person name="Eckmann L."/>
            <person name="Andersson J.O."/>
            <person name="Svard S.G."/>
            <person name="Jerlstrom-Hultqvist J."/>
        </authorList>
    </citation>
    <scope>NUCLEOTIDE SEQUENCE [LARGE SCALE GENOMIC DNA]</scope>
    <source>
        <strain evidence="8 9">Roberts-Thomson</strain>
    </source>
</reference>
<comment type="subcellular location">
    <subcellularLocation>
        <location evidence="1">Endoplasmic reticulum membrane</location>
        <topology evidence="1">Multi-pass membrane protein</topology>
    </subcellularLocation>
</comment>
<keyword evidence="9" id="KW-1185">Reference proteome</keyword>
<feature type="transmembrane region" description="Helical" evidence="7">
    <location>
        <begin position="21"/>
        <end position="39"/>
    </location>
</feature>
<organism evidence="8 9">
    <name type="scientific">Giardia muris</name>
    <dbReference type="NCBI Taxonomy" id="5742"/>
    <lineage>
        <taxon>Eukaryota</taxon>
        <taxon>Metamonada</taxon>
        <taxon>Diplomonadida</taxon>
        <taxon>Hexamitidae</taxon>
        <taxon>Giardiinae</taxon>
        <taxon>Giardia</taxon>
    </lineage>
</organism>
<feature type="transmembrane region" description="Helical" evidence="7">
    <location>
        <begin position="111"/>
        <end position="131"/>
    </location>
</feature>
<dbReference type="EMBL" id="VDLU01000001">
    <property type="protein sequence ID" value="TNJ30579.1"/>
    <property type="molecule type" value="Genomic_DNA"/>
</dbReference>
<dbReference type="Pfam" id="PF05620">
    <property type="entry name" value="TMEM208_SND2"/>
    <property type="match status" value="1"/>
</dbReference>
<feature type="transmembrane region" description="Helical" evidence="7">
    <location>
        <begin position="45"/>
        <end position="64"/>
    </location>
</feature>
<dbReference type="Proteomes" id="UP000315496">
    <property type="component" value="Chromosome 1"/>
</dbReference>
<dbReference type="GO" id="GO:0006624">
    <property type="term" value="P:vacuolar protein processing"/>
    <property type="evidence" value="ECO:0007669"/>
    <property type="project" value="TreeGrafter"/>
</dbReference>
<evidence type="ECO:0008006" key="10">
    <source>
        <dbReference type="Google" id="ProtNLM"/>
    </source>
</evidence>
<accession>A0A4Z1TDG5</accession>
<keyword evidence="4" id="KW-0256">Endoplasmic reticulum</keyword>
<comment type="caution">
    <text evidence="8">The sequence shown here is derived from an EMBL/GenBank/DDBJ whole genome shotgun (WGS) entry which is preliminary data.</text>
</comment>
<keyword evidence="3 7" id="KW-0812">Transmembrane</keyword>
<evidence type="ECO:0000256" key="5">
    <source>
        <dbReference type="ARBA" id="ARBA00022989"/>
    </source>
</evidence>
<evidence type="ECO:0000256" key="7">
    <source>
        <dbReference type="SAM" id="Phobius"/>
    </source>
</evidence>
<dbReference type="OrthoDB" id="276296at2759"/>
<proteinExistence type="inferred from homology"/>
<dbReference type="GO" id="GO:0005773">
    <property type="term" value="C:vacuole"/>
    <property type="evidence" value="ECO:0007669"/>
    <property type="project" value="GOC"/>
</dbReference>
<dbReference type="InterPro" id="IPR008506">
    <property type="entry name" value="SND2/TMEM208"/>
</dbReference>
<evidence type="ECO:0000256" key="6">
    <source>
        <dbReference type="ARBA" id="ARBA00023136"/>
    </source>
</evidence>
<name>A0A4Z1TDG5_GIAMU</name>
<feature type="transmembrane region" description="Helical" evidence="7">
    <location>
        <begin position="84"/>
        <end position="105"/>
    </location>
</feature>
<evidence type="ECO:0000256" key="4">
    <source>
        <dbReference type="ARBA" id="ARBA00022824"/>
    </source>
</evidence>
<sequence>MANDSAKKVAAYNEAALHRTWRIIVFSGFVFTLILVFRFRYTDRLTLTLAMGHYLISLSIYGWLSRAARPRYEYGKLVDGGLPLKGPFISGVFDVMYVLLLVFALVPLTPYAFYLDILLLFFIIVTFWNVAFSPLLSSFQKDFDISQATTDHPLDRPRTNRRRRRFGK</sequence>
<keyword evidence="6 7" id="KW-0472">Membrane</keyword>
<evidence type="ECO:0000256" key="1">
    <source>
        <dbReference type="ARBA" id="ARBA00004477"/>
    </source>
</evidence>
<dbReference type="GO" id="GO:0005789">
    <property type="term" value="C:endoplasmic reticulum membrane"/>
    <property type="evidence" value="ECO:0007669"/>
    <property type="project" value="UniProtKB-SubCell"/>
</dbReference>
<protein>
    <recommendedName>
        <fullName evidence="10">Transmembrane protein</fullName>
    </recommendedName>
</protein>
<gene>
    <name evidence="8" type="ORF">GMRT_12265</name>
</gene>
<dbReference type="PANTHER" id="PTHR13505">
    <property type="entry name" value="TRANSMEMBRANE PROTEIN 208"/>
    <property type="match status" value="1"/>
</dbReference>
<evidence type="ECO:0000256" key="3">
    <source>
        <dbReference type="ARBA" id="ARBA00022692"/>
    </source>
</evidence>
<keyword evidence="5 7" id="KW-1133">Transmembrane helix</keyword>
<dbReference type="PANTHER" id="PTHR13505:SF7">
    <property type="entry name" value="TRANSMEMBRANE PROTEIN 208"/>
    <property type="match status" value="1"/>
</dbReference>
<dbReference type="AlphaFoldDB" id="A0A4Z1TDG5"/>
<evidence type="ECO:0000313" key="9">
    <source>
        <dbReference type="Proteomes" id="UP000315496"/>
    </source>
</evidence>
<comment type="similarity">
    <text evidence="2">Belongs to the TMEM208 family.</text>
</comment>
<dbReference type="VEuPathDB" id="GiardiaDB:GMRT_12265"/>
<evidence type="ECO:0000313" key="8">
    <source>
        <dbReference type="EMBL" id="TNJ30579.1"/>
    </source>
</evidence>
<evidence type="ECO:0000256" key="2">
    <source>
        <dbReference type="ARBA" id="ARBA00009950"/>
    </source>
</evidence>